<feature type="compositionally biased region" description="Basic and acidic residues" evidence="1">
    <location>
        <begin position="143"/>
        <end position="156"/>
    </location>
</feature>
<evidence type="ECO:0000256" key="1">
    <source>
        <dbReference type="SAM" id="MobiDB-lite"/>
    </source>
</evidence>
<evidence type="ECO:0000313" key="2">
    <source>
        <dbReference type="EMBL" id="KAG7091993.1"/>
    </source>
</evidence>
<evidence type="ECO:0000313" key="3">
    <source>
        <dbReference type="Proteomes" id="UP001049176"/>
    </source>
</evidence>
<dbReference type="KEGG" id="more:E1B28_008380"/>
<dbReference type="AlphaFoldDB" id="A0A9P7RZV2"/>
<accession>A0A9P7RZV2</accession>
<dbReference type="Proteomes" id="UP001049176">
    <property type="component" value="Chromosome 5"/>
</dbReference>
<reference evidence="2" key="1">
    <citation type="journal article" date="2021" name="Genome Biol. Evol.">
        <title>The assembled and annotated genome of the fairy-ring fungus Marasmius oreades.</title>
        <authorList>
            <person name="Hiltunen M."/>
            <person name="Ament-Velasquez S.L."/>
            <person name="Johannesson H."/>
        </authorList>
    </citation>
    <scope>NUCLEOTIDE SEQUENCE</scope>
    <source>
        <strain evidence="2">03SP1</strain>
    </source>
</reference>
<keyword evidence="3" id="KW-1185">Reference proteome</keyword>
<dbReference type="EMBL" id="CM032185">
    <property type="protein sequence ID" value="KAG7091993.1"/>
    <property type="molecule type" value="Genomic_DNA"/>
</dbReference>
<feature type="region of interest" description="Disordered" evidence="1">
    <location>
        <begin position="65"/>
        <end position="99"/>
    </location>
</feature>
<dbReference type="GeneID" id="66077456"/>
<comment type="caution">
    <text evidence="2">The sequence shown here is derived from an EMBL/GenBank/DDBJ whole genome shotgun (WGS) entry which is preliminary data.</text>
</comment>
<protein>
    <submittedName>
        <fullName evidence="2">Uncharacterized protein</fullName>
    </submittedName>
</protein>
<proteinExistence type="predicted"/>
<feature type="region of interest" description="Disordered" evidence="1">
    <location>
        <begin position="122"/>
        <end position="168"/>
    </location>
</feature>
<dbReference type="RefSeq" id="XP_043008463.1">
    <property type="nucleotide sequence ID" value="XM_043153179.1"/>
</dbReference>
<sequence>MQAVALYTKFTPQRTAAIREGLRIIRHIFSSNDASKEGLSTSEIYRLALKEKPGKEFLDSLKQANANGKGKGISSGVQSKLEDGRIQPPAPPNPEHPLKSMTFLKKDVLPILEGNQEIRLQKTSRLPIVHTSESTATNTPTKGKNEKGPKKQKPVDKQLSSSTPPPASPVTVWLWKQFRTTRPDSSIREYNGPWKKTRLGELGITVNPVLDTGHLNRRRRFARYEKLARESAVRSREERRVANGTEKEPFTTSELARIAKNSRDGARKLKLF</sequence>
<gene>
    <name evidence="2" type="ORF">E1B28_008380</name>
</gene>
<organism evidence="2 3">
    <name type="scientific">Marasmius oreades</name>
    <name type="common">fairy-ring Marasmius</name>
    <dbReference type="NCBI Taxonomy" id="181124"/>
    <lineage>
        <taxon>Eukaryota</taxon>
        <taxon>Fungi</taxon>
        <taxon>Dikarya</taxon>
        <taxon>Basidiomycota</taxon>
        <taxon>Agaricomycotina</taxon>
        <taxon>Agaricomycetes</taxon>
        <taxon>Agaricomycetidae</taxon>
        <taxon>Agaricales</taxon>
        <taxon>Marasmiineae</taxon>
        <taxon>Marasmiaceae</taxon>
        <taxon>Marasmius</taxon>
    </lineage>
</organism>
<dbReference type="OrthoDB" id="2587968at2759"/>
<name>A0A9P7RZV2_9AGAR</name>